<keyword evidence="6" id="KW-0949">S-adenosyl-L-methionine</keyword>
<evidence type="ECO:0000256" key="1">
    <source>
        <dbReference type="ARBA" id="ARBA00001946"/>
    </source>
</evidence>
<gene>
    <name evidence="14" type="ORF">J437_LFUL002947</name>
</gene>
<evidence type="ECO:0000256" key="4">
    <source>
        <dbReference type="ARBA" id="ARBA00022603"/>
    </source>
</evidence>
<protein>
    <recommendedName>
        <fullName evidence="3">Small RNA 2'-O-methyltransferase</fullName>
        <ecNumber evidence="11">2.1.1.386</ecNumber>
    </recommendedName>
</protein>
<keyword evidence="15" id="KW-1185">Reference proteome</keyword>
<dbReference type="GO" id="GO:0090486">
    <property type="term" value="F:small RNA 2'-O-methyltransferase activity"/>
    <property type="evidence" value="ECO:0007669"/>
    <property type="project" value="UniProtKB-EC"/>
</dbReference>
<dbReference type="EC" id="2.1.1.386" evidence="11"/>
<feature type="compositionally biased region" description="Basic and acidic residues" evidence="13">
    <location>
        <begin position="368"/>
        <end position="377"/>
    </location>
</feature>
<dbReference type="AlphaFoldDB" id="A0A8K0P093"/>
<feature type="compositionally biased region" description="Acidic residues" evidence="13">
    <location>
        <begin position="396"/>
        <end position="405"/>
    </location>
</feature>
<dbReference type="PANTHER" id="PTHR21404">
    <property type="entry name" value="HEN1"/>
    <property type="match status" value="1"/>
</dbReference>
<name>A0A8K0P093_LADFU</name>
<comment type="cofactor">
    <cofactor evidence="1">
        <name>Mg(2+)</name>
        <dbReference type="ChEBI" id="CHEBI:18420"/>
    </cofactor>
</comment>
<dbReference type="PANTHER" id="PTHR21404:SF3">
    <property type="entry name" value="SMALL RNA 2'-O-METHYLTRANSFERASE"/>
    <property type="match status" value="1"/>
</dbReference>
<comment type="similarity">
    <text evidence="2">Belongs to the methyltransferase superfamily. HEN1 family.</text>
</comment>
<feature type="region of interest" description="Disordered" evidence="13">
    <location>
        <begin position="346"/>
        <end position="430"/>
    </location>
</feature>
<dbReference type="EMBL" id="KZ308518">
    <property type="protein sequence ID" value="KAG8230915.1"/>
    <property type="molecule type" value="Genomic_DNA"/>
</dbReference>
<dbReference type="InterPro" id="IPR029063">
    <property type="entry name" value="SAM-dependent_MTases_sf"/>
</dbReference>
<dbReference type="Proteomes" id="UP000792457">
    <property type="component" value="Unassembled WGS sequence"/>
</dbReference>
<feature type="compositionally biased region" description="Basic and acidic residues" evidence="13">
    <location>
        <begin position="418"/>
        <end position="430"/>
    </location>
</feature>
<evidence type="ECO:0000256" key="7">
    <source>
        <dbReference type="ARBA" id="ARBA00022723"/>
    </source>
</evidence>
<dbReference type="GO" id="GO:0046872">
    <property type="term" value="F:metal ion binding"/>
    <property type="evidence" value="ECO:0007669"/>
    <property type="project" value="UniProtKB-KW"/>
</dbReference>
<evidence type="ECO:0000313" key="15">
    <source>
        <dbReference type="Proteomes" id="UP000792457"/>
    </source>
</evidence>
<comment type="caution">
    <text evidence="14">The sequence shown here is derived from an EMBL/GenBank/DDBJ whole genome shotgun (WGS) entry which is preliminary data.</text>
</comment>
<keyword evidence="5" id="KW-0808">Transferase</keyword>
<evidence type="ECO:0000256" key="8">
    <source>
        <dbReference type="ARBA" id="ARBA00022842"/>
    </source>
</evidence>
<keyword evidence="8" id="KW-0460">Magnesium</keyword>
<dbReference type="GO" id="GO:0005634">
    <property type="term" value="C:nucleus"/>
    <property type="evidence" value="ECO:0007669"/>
    <property type="project" value="TreeGrafter"/>
</dbReference>
<evidence type="ECO:0000256" key="10">
    <source>
        <dbReference type="ARBA" id="ARBA00023158"/>
    </source>
</evidence>
<keyword evidence="9" id="KW-0694">RNA-binding</keyword>
<keyword evidence="7" id="KW-0479">Metal-binding</keyword>
<dbReference type="SUPFAM" id="SSF53335">
    <property type="entry name" value="S-adenosyl-L-methionine-dependent methyltransferases"/>
    <property type="match status" value="1"/>
</dbReference>
<dbReference type="OrthoDB" id="2154311at2759"/>
<evidence type="ECO:0000256" key="5">
    <source>
        <dbReference type="ARBA" id="ARBA00022679"/>
    </source>
</evidence>
<evidence type="ECO:0000256" key="9">
    <source>
        <dbReference type="ARBA" id="ARBA00022884"/>
    </source>
</evidence>
<evidence type="ECO:0000256" key="3">
    <source>
        <dbReference type="ARBA" id="ARBA00021330"/>
    </source>
</evidence>
<evidence type="ECO:0000256" key="11">
    <source>
        <dbReference type="ARBA" id="ARBA00035025"/>
    </source>
</evidence>
<dbReference type="GO" id="GO:0003723">
    <property type="term" value="F:RNA binding"/>
    <property type="evidence" value="ECO:0007669"/>
    <property type="project" value="UniProtKB-KW"/>
</dbReference>
<dbReference type="Gene3D" id="3.40.50.150">
    <property type="entry name" value="Vaccinia Virus protein VP39"/>
    <property type="match status" value="1"/>
</dbReference>
<sequence>MIPVLSLNFPPPLVFFSVISNVLELLFQVVDMGCAELCFFPFLKHLPGVIEVIALDVDNQLLESFAHRSAPLLSDHLVQRASPLHVLVLSGSITQHDYRLRDCDVVVAIELIEHLYPQELEEFPFTVFGYIQPNVAIITTPNADFNILFGNLRGFRHSDHKFEWTRMQFQDCFRALNITKRYPDYEVTFQGIGQGPFGSEFLGCCSQMAVFSRMTPKRGSDNDQKEMGEIVSENNEISRNLEVYQIVAQYNYPIYEDNRTETQRIQDDLSITIKNLALRQFERKWNLMHSVYEDLDYEECDEDIYLPFEDIIKGMVEAKLTESELRQLLDGSEWNVKEVNGKFVVHYPDPGEDNSSLPEDEEEEEERAAEMCKRDPEPDSDWDDEAAEKCARETEADSDWEEENVETCTRGTEDDSDWDHTVAEEKASEF</sequence>
<dbReference type="InterPro" id="IPR026610">
    <property type="entry name" value="Hen1"/>
</dbReference>
<dbReference type="GO" id="GO:0030422">
    <property type="term" value="P:siRNA processing"/>
    <property type="evidence" value="ECO:0007669"/>
    <property type="project" value="TreeGrafter"/>
</dbReference>
<evidence type="ECO:0000256" key="2">
    <source>
        <dbReference type="ARBA" id="ARBA00009026"/>
    </source>
</evidence>
<proteinExistence type="inferred from homology"/>
<dbReference type="GO" id="GO:0034587">
    <property type="term" value="P:piRNA processing"/>
    <property type="evidence" value="ECO:0007669"/>
    <property type="project" value="TreeGrafter"/>
</dbReference>
<dbReference type="GO" id="GO:0005737">
    <property type="term" value="C:cytoplasm"/>
    <property type="evidence" value="ECO:0007669"/>
    <property type="project" value="TreeGrafter"/>
</dbReference>
<evidence type="ECO:0000256" key="12">
    <source>
        <dbReference type="ARBA" id="ARBA00048418"/>
    </source>
</evidence>
<evidence type="ECO:0000256" key="13">
    <source>
        <dbReference type="SAM" id="MobiDB-lite"/>
    </source>
</evidence>
<comment type="catalytic activity">
    <reaction evidence="12">
        <text>small RNA 3'-end nucleotide + S-adenosyl-L-methionine = small RNA 3'-end 2'-O-methylnucleotide + S-adenosyl-L-homocysteine + H(+)</text>
        <dbReference type="Rhea" id="RHEA:37887"/>
        <dbReference type="Rhea" id="RHEA-COMP:10415"/>
        <dbReference type="Rhea" id="RHEA-COMP:10416"/>
        <dbReference type="ChEBI" id="CHEBI:15378"/>
        <dbReference type="ChEBI" id="CHEBI:57856"/>
        <dbReference type="ChEBI" id="CHEBI:59789"/>
        <dbReference type="ChEBI" id="CHEBI:74896"/>
        <dbReference type="ChEBI" id="CHEBI:74898"/>
        <dbReference type="EC" id="2.1.1.386"/>
    </reaction>
</comment>
<keyword evidence="10" id="KW-0943">RNA-mediated gene silencing</keyword>
<keyword evidence="4" id="KW-0489">Methyltransferase</keyword>
<organism evidence="14 15">
    <name type="scientific">Ladona fulva</name>
    <name type="common">Scarce chaser dragonfly</name>
    <name type="synonym">Libellula fulva</name>
    <dbReference type="NCBI Taxonomy" id="123851"/>
    <lineage>
        <taxon>Eukaryota</taxon>
        <taxon>Metazoa</taxon>
        <taxon>Ecdysozoa</taxon>
        <taxon>Arthropoda</taxon>
        <taxon>Hexapoda</taxon>
        <taxon>Insecta</taxon>
        <taxon>Pterygota</taxon>
        <taxon>Palaeoptera</taxon>
        <taxon>Odonata</taxon>
        <taxon>Epiprocta</taxon>
        <taxon>Anisoptera</taxon>
        <taxon>Libelluloidea</taxon>
        <taxon>Libellulidae</taxon>
        <taxon>Ladona</taxon>
    </lineage>
</organism>
<evidence type="ECO:0000313" key="14">
    <source>
        <dbReference type="EMBL" id="KAG8230915.1"/>
    </source>
</evidence>
<evidence type="ECO:0000256" key="6">
    <source>
        <dbReference type="ARBA" id="ARBA00022691"/>
    </source>
</evidence>
<accession>A0A8K0P093</accession>
<reference evidence="14" key="1">
    <citation type="submission" date="2013-04" db="EMBL/GenBank/DDBJ databases">
        <authorList>
            <person name="Qu J."/>
            <person name="Murali S.C."/>
            <person name="Bandaranaike D."/>
            <person name="Bellair M."/>
            <person name="Blankenburg K."/>
            <person name="Chao H."/>
            <person name="Dinh H."/>
            <person name="Doddapaneni H."/>
            <person name="Downs B."/>
            <person name="Dugan-Rocha S."/>
            <person name="Elkadiri S."/>
            <person name="Gnanaolivu R.D."/>
            <person name="Hernandez B."/>
            <person name="Javaid M."/>
            <person name="Jayaseelan J.C."/>
            <person name="Lee S."/>
            <person name="Li M."/>
            <person name="Ming W."/>
            <person name="Munidasa M."/>
            <person name="Muniz J."/>
            <person name="Nguyen L."/>
            <person name="Ongeri F."/>
            <person name="Osuji N."/>
            <person name="Pu L.-L."/>
            <person name="Puazo M."/>
            <person name="Qu C."/>
            <person name="Quiroz J."/>
            <person name="Raj R."/>
            <person name="Weissenberger G."/>
            <person name="Xin Y."/>
            <person name="Zou X."/>
            <person name="Han Y."/>
            <person name="Richards S."/>
            <person name="Worley K."/>
            <person name="Muzny D."/>
            <person name="Gibbs R."/>
        </authorList>
    </citation>
    <scope>NUCLEOTIDE SEQUENCE</scope>
    <source>
        <strain evidence="14">Sampled in the wild</strain>
    </source>
</reference>
<dbReference type="GO" id="GO:0001510">
    <property type="term" value="P:RNA methylation"/>
    <property type="evidence" value="ECO:0007669"/>
    <property type="project" value="InterPro"/>
</dbReference>
<reference evidence="14" key="2">
    <citation type="submission" date="2017-10" db="EMBL/GenBank/DDBJ databases">
        <title>Ladona fulva Genome sequencing and assembly.</title>
        <authorList>
            <person name="Murali S."/>
            <person name="Richards S."/>
            <person name="Bandaranaike D."/>
            <person name="Bellair M."/>
            <person name="Blankenburg K."/>
            <person name="Chao H."/>
            <person name="Dinh H."/>
            <person name="Doddapaneni H."/>
            <person name="Dugan-Rocha S."/>
            <person name="Elkadiri S."/>
            <person name="Gnanaolivu R."/>
            <person name="Hernandez B."/>
            <person name="Skinner E."/>
            <person name="Javaid M."/>
            <person name="Lee S."/>
            <person name="Li M."/>
            <person name="Ming W."/>
            <person name="Munidasa M."/>
            <person name="Muniz J."/>
            <person name="Nguyen L."/>
            <person name="Hughes D."/>
            <person name="Osuji N."/>
            <person name="Pu L.-L."/>
            <person name="Puazo M."/>
            <person name="Qu C."/>
            <person name="Quiroz J."/>
            <person name="Raj R."/>
            <person name="Weissenberger G."/>
            <person name="Xin Y."/>
            <person name="Zou X."/>
            <person name="Han Y."/>
            <person name="Worley K."/>
            <person name="Muzny D."/>
            <person name="Gibbs R."/>
        </authorList>
    </citation>
    <scope>NUCLEOTIDE SEQUENCE</scope>
    <source>
        <strain evidence="14">Sampled in the wild</strain>
    </source>
</reference>
<feature type="compositionally biased region" description="Acidic residues" evidence="13">
    <location>
        <begin position="358"/>
        <end position="367"/>
    </location>
</feature>